<feature type="non-terminal residue" evidence="1">
    <location>
        <position position="1"/>
    </location>
</feature>
<name>A0A9D3XSX0_9SAUR</name>
<dbReference type="AlphaFoldDB" id="A0A9D3XSX0"/>
<accession>A0A9D3XSX0</accession>
<gene>
    <name evidence="1" type="ORF">KIL84_012852</name>
</gene>
<dbReference type="Proteomes" id="UP000827986">
    <property type="component" value="Unassembled WGS sequence"/>
</dbReference>
<sequence>EPNGCLHTVQYFHEFKQMVNPAKDSKTAENISALHHAKQYPKQLHADGGKLFCTTCNVKLYHTRKFSINVHLNFDWHRHAKRKAETYLTSKAKRYTMS</sequence>
<protein>
    <submittedName>
        <fullName evidence="1">Uncharacterized protein</fullName>
    </submittedName>
</protein>
<dbReference type="EMBL" id="JAHDVG010000464">
    <property type="protein sequence ID" value="KAH1184911.1"/>
    <property type="molecule type" value="Genomic_DNA"/>
</dbReference>
<organism evidence="1 2">
    <name type="scientific">Mauremys mutica</name>
    <name type="common">yellowpond turtle</name>
    <dbReference type="NCBI Taxonomy" id="74926"/>
    <lineage>
        <taxon>Eukaryota</taxon>
        <taxon>Metazoa</taxon>
        <taxon>Chordata</taxon>
        <taxon>Craniata</taxon>
        <taxon>Vertebrata</taxon>
        <taxon>Euteleostomi</taxon>
        <taxon>Archelosauria</taxon>
        <taxon>Testudinata</taxon>
        <taxon>Testudines</taxon>
        <taxon>Cryptodira</taxon>
        <taxon>Durocryptodira</taxon>
        <taxon>Testudinoidea</taxon>
        <taxon>Geoemydidae</taxon>
        <taxon>Geoemydinae</taxon>
        <taxon>Mauremys</taxon>
    </lineage>
</organism>
<proteinExistence type="predicted"/>
<keyword evidence="2" id="KW-1185">Reference proteome</keyword>
<comment type="caution">
    <text evidence="1">The sequence shown here is derived from an EMBL/GenBank/DDBJ whole genome shotgun (WGS) entry which is preliminary data.</text>
</comment>
<evidence type="ECO:0000313" key="1">
    <source>
        <dbReference type="EMBL" id="KAH1184911.1"/>
    </source>
</evidence>
<reference evidence="1" key="1">
    <citation type="submission" date="2021-09" db="EMBL/GenBank/DDBJ databases">
        <title>The genome of Mauremys mutica provides insights into the evolution of semi-aquatic lifestyle.</title>
        <authorList>
            <person name="Gong S."/>
            <person name="Gao Y."/>
        </authorList>
    </citation>
    <scope>NUCLEOTIDE SEQUENCE</scope>
    <source>
        <strain evidence="1">MM-2020</strain>
        <tissue evidence="1">Muscle</tissue>
    </source>
</reference>
<evidence type="ECO:0000313" key="2">
    <source>
        <dbReference type="Proteomes" id="UP000827986"/>
    </source>
</evidence>
<feature type="non-terminal residue" evidence="1">
    <location>
        <position position="98"/>
    </location>
</feature>